<dbReference type="InterPro" id="IPR007210">
    <property type="entry name" value="ABC_Gly_betaine_transp_sub-bd"/>
</dbReference>
<dbReference type="GO" id="GO:0015226">
    <property type="term" value="F:carnitine transmembrane transporter activity"/>
    <property type="evidence" value="ECO:0007669"/>
    <property type="project" value="TreeGrafter"/>
</dbReference>
<evidence type="ECO:0000256" key="3">
    <source>
        <dbReference type="ARBA" id="ARBA00022475"/>
    </source>
</evidence>
<dbReference type="SUPFAM" id="SSF53850">
    <property type="entry name" value="Periplasmic binding protein-like II"/>
    <property type="match status" value="1"/>
</dbReference>
<evidence type="ECO:0000256" key="2">
    <source>
        <dbReference type="ARBA" id="ARBA00022448"/>
    </source>
</evidence>
<dbReference type="EMBL" id="FOGT01000006">
    <property type="protein sequence ID" value="SES01261.1"/>
    <property type="molecule type" value="Genomic_DNA"/>
</dbReference>
<evidence type="ECO:0000313" key="8">
    <source>
        <dbReference type="Proteomes" id="UP000198571"/>
    </source>
</evidence>
<keyword evidence="2" id="KW-0813">Transport</keyword>
<dbReference type="PANTHER" id="PTHR47737:SF1">
    <property type="entry name" value="GLYCINE BETAINE_PROLINE BETAINE TRANSPORT SYSTEM PERMEASE PROTEIN PROW"/>
    <property type="match status" value="1"/>
</dbReference>
<dbReference type="Pfam" id="PF04069">
    <property type="entry name" value="OpuAC"/>
    <property type="match status" value="1"/>
</dbReference>
<keyword evidence="4" id="KW-0472">Membrane</keyword>
<evidence type="ECO:0000313" key="7">
    <source>
        <dbReference type="EMBL" id="SES01261.1"/>
    </source>
</evidence>
<dbReference type="GO" id="GO:0015871">
    <property type="term" value="P:choline transport"/>
    <property type="evidence" value="ECO:0007669"/>
    <property type="project" value="TreeGrafter"/>
</dbReference>
<dbReference type="RefSeq" id="WP_093050717.1">
    <property type="nucleotide sequence ID" value="NZ_FOGT01000006.1"/>
</dbReference>
<dbReference type="GO" id="GO:0031460">
    <property type="term" value="P:glycine betaine transport"/>
    <property type="evidence" value="ECO:0007669"/>
    <property type="project" value="TreeGrafter"/>
</dbReference>
<feature type="compositionally biased region" description="Low complexity" evidence="5">
    <location>
        <begin position="28"/>
        <end position="43"/>
    </location>
</feature>
<dbReference type="Gene3D" id="3.40.190.10">
    <property type="entry name" value="Periplasmic binding protein-like II"/>
    <property type="match status" value="1"/>
</dbReference>
<name>A0A1H9TW49_9BACI</name>
<dbReference type="Proteomes" id="UP000198571">
    <property type="component" value="Unassembled WGS sequence"/>
</dbReference>
<dbReference type="PROSITE" id="PS51257">
    <property type="entry name" value="PROKAR_LIPOPROTEIN"/>
    <property type="match status" value="1"/>
</dbReference>
<dbReference type="GO" id="GO:0043190">
    <property type="term" value="C:ATP-binding cassette (ABC) transporter complex"/>
    <property type="evidence" value="ECO:0007669"/>
    <property type="project" value="InterPro"/>
</dbReference>
<evidence type="ECO:0000256" key="1">
    <source>
        <dbReference type="ARBA" id="ARBA00004236"/>
    </source>
</evidence>
<protein>
    <submittedName>
        <fullName evidence="7">Glycine betaine/proline transport system substrate-binding protein</fullName>
    </submittedName>
</protein>
<feature type="region of interest" description="Disordered" evidence="5">
    <location>
        <begin position="26"/>
        <end position="48"/>
    </location>
</feature>
<dbReference type="Gene3D" id="3.40.190.100">
    <property type="entry name" value="Glycine betaine-binding periplasmic protein, domain 2"/>
    <property type="match status" value="1"/>
</dbReference>
<gene>
    <name evidence="7" type="ORF">SAMN05518684_106119</name>
</gene>
<dbReference type="AlphaFoldDB" id="A0A1H9TW49"/>
<evidence type="ECO:0000256" key="4">
    <source>
        <dbReference type="ARBA" id="ARBA00023136"/>
    </source>
</evidence>
<dbReference type="CDD" id="cd13639">
    <property type="entry name" value="PBP2_OpuAC_like"/>
    <property type="match status" value="1"/>
</dbReference>
<accession>A0A1H9TW49</accession>
<dbReference type="GO" id="GO:0005275">
    <property type="term" value="F:amine transmembrane transporter activity"/>
    <property type="evidence" value="ECO:0007669"/>
    <property type="project" value="TreeGrafter"/>
</dbReference>
<feature type="domain" description="ABC-type glycine betaine transport system substrate-binding" evidence="6">
    <location>
        <begin position="49"/>
        <end position="292"/>
    </location>
</feature>
<keyword evidence="3" id="KW-1003">Cell membrane</keyword>
<keyword evidence="8" id="KW-1185">Reference proteome</keyword>
<comment type="subcellular location">
    <subcellularLocation>
        <location evidence="1">Cell membrane</location>
    </subcellularLocation>
</comment>
<dbReference type="STRING" id="1601833.SAMN05518684_106119"/>
<proteinExistence type="predicted"/>
<evidence type="ECO:0000259" key="6">
    <source>
        <dbReference type="Pfam" id="PF04069"/>
    </source>
</evidence>
<evidence type="ECO:0000256" key="5">
    <source>
        <dbReference type="SAM" id="MobiDB-lite"/>
    </source>
</evidence>
<dbReference type="PANTHER" id="PTHR47737">
    <property type="entry name" value="GLYCINE BETAINE/PROLINE BETAINE TRANSPORT SYSTEM PERMEASE PROTEIN PROW"/>
    <property type="match status" value="1"/>
</dbReference>
<reference evidence="8" key="1">
    <citation type="submission" date="2016-10" db="EMBL/GenBank/DDBJ databases">
        <authorList>
            <person name="Varghese N."/>
            <person name="Submissions S."/>
        </authorList>
    </citation>
    <scope>NUCLEOTIDE SEQUENCE [LARGE SCALE GENOMIC DNA]</scope>
    <source>
        <strain evidence="8">S9</strain>
    </source>
</reference>
<organism evidence="7 8">
    <name type="scientific">Salipaludibacillus aurantiacus</name>
    <dbReference type="NCBI Taxonomy" id="1601833"/>
    <lineage>
        <taxon>Bacteria</taxon>
        <taxon>Bacillati</taxon>
        <taxon>Bacillota</taxon>
        <taxon>Bacilli</taxon>
        <taxon>Bacillales</taxon>
        <taxon>Bacillaceae</taxon>
    </lineage>
</organism>
<dbReference type="OrthoDB" id="9787902at2"/>
<sequence>MRNKVITFMGGMSLLFTAGCGGNSDNPAGTTGNNNGEENTAGEDSSSEPIRLGVTTWTSTEAPSEIMKQILAEAGYEVEFVYLDQPIIFEGLMNEDIDFFMDAWLPYTEEELWARYEDHLQKVTTSYEEVPLGWVVPTYVEEDSIAELKGKADNFNGNVVTIDPGAGIVSISEEVLEGYDLEDEYTLMTSSEPAMMADVEEKIRNEEPVVFTGWRPHSMFAKFDLKFLEDEEEYFKTDNVYVISYNGIEDKYPEVYNIVSEWSIEVADLEAMMLEYEEEDRPFEESAEDWIEANRDQVDAMINN</sequence>